<dbReference type="Pfam" id="PF08240">
    <property type="entry name" value="ADH_N"/>
    <property type="match status" value="1"/>
</dbReference>
<evidence type="ECO:0000259" key="1">
    <source>
        <dbReference type="SMART" id="SM00829"/>
    </source>
</evidence>
<dbReference type="PANTHER" id="PTHR43482">
    <property type="entry name" value="PROTEIN AST1-RELATED"/>
    <property type="match status" value="1"/>
</dbReference>
<dbReference type="GO" id="GO:0016491">
    <property type="term" value="F:oxidoreductase activity"/>
    <property type="evidence" value="ECO:0007669"/>
    <property type="project" value="InterPro"/>
</dbReference>
<proteinExistence type="predicted"/>
<dbReference type="AlphaFoldDB" id="A0A2S5KLX0"/>
<organism evidence="2 3">
    <name type="scientific">Proteobacteria bacterium 228</name>
    <dbReference type="NCBI Taxonomy" id="2083153"/>
    <lineage>
        <taxon>Bacteria</taxon>
        <taxon>Pseudomonadati</taxon>
        <taxon>Pseudomonadota</taxon>
    </lineage>
</organism>
<dbReference type="Gene3D" id="3.90.180.10">
    <property type="entry name" value="Medium-chain alcohol dehydrogenases, catalytic domain"/>
    <property type="match status" value="1"/>
</dbReference>
<dbReference type="InterPro" id="IPR036291">
    <property type="entry name" value="NAD(P)-bd_dom_sf"/>
</dbReference>
<dbReference type="InterPro" id="IPR011032">
    <property type="entry name" value="GroES-like_sf"/>
</dbReference>
<dbReference type="PANTHER" id="PTHR43482:SF1">
    <property type="entry name" value="PROTEIN AST1-RELATED"/>
    <property type="match status" value="1"/>
</dbReference>
<dbReference type="SUPFAM" id="SSF50129">
    <property type="entry name" value="GroES-like"/>
    <property type="match status" value="1"/>
</dbReference>
<dbReference type="Proteomes" id="UP000238196">
    <property type="component" value="Unassembled WGS sequence"/>
</dbReference>
<feature type="domain" description="Enoyl reductase (ER)" evidence="1">
    <location>
        <begin position="1"/>
        <end position="299"/>
    </location>
</feature>
<dbReference type="CDD" id="cd08271">
    <property type="entry name" value="MDR5"/>
    <property type="match status" value="1"/>
</dbReference>
<name>A0A2S5KLX0_9PROT</name>
<dbReference type="InterPro" id="IPR020843">
    <property type="entry name" value="ER"/>
</dbReference>
<sequence>MKTPVAPGAHEVWIRNEVIGLNPVDWKVLGDAELGWQPGHVPGVDGAGTVVAVGEQVAAAWLGQRVVYHQNLLADGSFAEYTRVAAHTLMRVPAGLDMATAASFPCPALTAWQALNKIPCPAQSYVLISGAGGAVGHYLTQLAVRRGLHVFALCHPRHWDRLAQLGAEHFIAFVSDDSFAAAGQIFDAVIDAVSEEHAASLVPSLRANGHLVCIQGRLSQWPNSPFGRSLSMHEVALGALHQFGDEQAWHQLTRAGEQLLDDLDSGELIAERLVIGDFAGLPMLLDELKHRTFSGKPLIRLFQRG</sequence>
<gene>
    <name evidence="2" type="ORF">C4K68_19095</name>
</gene>
<dbReference type="EMBL" id="PRLP01000073">
    <property type="protein sequence ID" value="PPC75712.1"/>
    <property type="molecule type" value="Genomic_DNA"/>
</dbReference>
<accession>A0A2S5KLX0</accession>
<protein>
    <submittedName>
        <fullName evidence="2">Alcohol dehydrogenase</fullName>
    </submittedName>
</protein>
<dbReference type="Gene3D" id="3.40.50.720">
    <property type="entry name" value="NAD(P)-binding Rossmann-like Domain"/>
    <property type="match status" value="1"/>
</dbReference>
<dbReference type="SMART" id="SM00829">
    <property type="entry name" value="PKS_ER"/>
    <property type="match status" value="1"/>
</dbReference>
<dbReference type="OrthoDB" id="9771084at2"/>
<evidence type="ECO:0000313" key="2">
    <source>
        <dbReference type="EMBL" id="PPC75712.1"/>
    </source>
</evidence>
<reference evidence="2 3" key="1">
    <citation type="submission" date="2018-02" db="EMBL/GenBank/DDBJ databases">
        <title>novel marine gammaproteobacteria from coastal saline agro ecosystem.</title>
        <authorList>
            <person name="Krishnan R."/>
            <person name="Ramesh Kumar N."/>
        </authorList>
    </citation>
    <scope>NUCLEOTIDE SEQUENCE [LARGE SCALE GENOMIC DNA]</scope>
    <source>
        <strain evidence="2 3">228</strain>
    </source>
</reference>
<comment type="caution">
    <text evidence="2">The sequence shown here is derived from an EMBL/GenBank/DDBJ whole genome shotgun (WGS) entry which is preliminary data.</text>
</comment>
<dbReference type="InterPro" id="IPR013154">
    <property type="entry name" value="ADH-like_N"/>
</dbReference>
<dbReference type="SUPFAM" id="SSF51735">
    <property type="entry name" value="NAD(P)-binding Rossmann-fold domains"/>
    <property type="match status" value="1"/>
</dbReference>
<dbReference type="InterPro" id="IPR052585">
    <property type="entry name" value="Lipid_raft_assoc_Zn_ADH"/>
</dbReference>
<evidence type="ECO:0000313" key="3">
    <source>
        <dbReference type="Proteomes" id="UP000238196"/>
    </source>
</evidence>